<comment type="caution">
    <text evidence="10">The sequence shown here is derived from an EMBL/GenBank/DDBJ whole genome shotgun (WGS) entry which is preliminary data.</text>
</comment>
<dbReference type="InterPro" id="IPR011994">
    <property type="entry name" value="Cytidylate_kinase_dom"/>
</dbReference>
<evidence type="ECO:0000256" key="6">
    <source>
        <dbReference type="ARBA" id="ARBA00047615"/>
    </source>
</evidence>
<gene>
    <name evidence="8" type="primary">cmk</name>
    <name evidence="10" type="ORF">G7034_04985</name>
</gene>
<dbReference type="CDD" id="cd02020">
    <property type="entry name" value="CMPK"/>
    <property type="match status" value="1"/>
</dbReference>
<feature type="binding site" evidence="8">
    <location>
        <begin position="10"/>
        <end position="18"/>
    </location>
    <ligand>
        <name>ATP</name>
        <dbReference type="ChEBI" id="CHEBI:30616"/>
    </ligand>
</feature>
<dbReference type="GO" id="GO:0005829">
    <property type="term" value="C:cytosol"/>
    <property type="evidence" value="ECO:0007669"/>
    <property type="project" value="TreeGrafter"/>
</dbReference>
<dbReference type="GO" id="GO:0015949">
    <property type="term" value="P:nucleobase-containing small molecule interconversion"/>
    <property type="evidence" value="ECO:0007669"/>
    <property type="project" value="TreeGrafter"/>
</dbReference>
<dbReference type="InterPro" id="IPR003136">
    <property type="entry name" value="Cytidylate_kin"/>
</dbReference>
<comment type="subcellular location">
    <subcellularLocation>
        <location evidence="8">Cytoplasm</location>
    </subcellularLocation>
</comment>
<evidence type="ECO:0000256" key="5">
    <source>
        <dbReference type="ARBA" id="ARBA00022840"/>
    </source>
</evidence>
<comment type="similarity">
    <text evidence="1 8">Belongs to the cytidylate kinase family. Type 1 subfamily.</text>
</comment>
<evidence type="ECO:0000256" key="1">
    <source>
        <dbReference type="ARBA" id="ARBA00009427"/>
    </source>
</evidence>
<dbReference type="Proteomes" id="UP000643701">
    <property type="component" value="Unassembled WGS sequence"/>
</dbReference>
<evidence type="ECO:0000313" key="11">
    <source>
        <dbReference type="Proteomes" id="UP000643701"/>
    </source>
</evidence>
<dbReference type="EMBL" id="JAANAS010000039">
    <property type="protein sequence ID" value="NGZ89604.1"/>
    <property type="molecule type" value="Genomic_DNA"/>
</dbReference>
<dbReference type="NCBIfam" id="TIGR00017">
    <property type="entry name" value="cmk"/>
    <property type="match status" value="1"/>
</dbReference>
<keyword evidence="4 8" id="KW-0418">Kinase</keyword>
<feature type="domain" description="Cytidylate kinase" evidence="9">
    <location>
        <begin position="6"/>
        <end position="223"/>
    </location>
</feature>
<dbReference type="GO" id="GO:0036431">
    <property type="term" value="F:dCMP kinase activity"/>
    <property type="evidence" value="ECO:0007669"/>
    <property type="project" value="InterPro"/>
</dbReference>
<dbReference type="GO" id="GO:0006220">
    <property type="term" value="P:pyrimidine nucleotide metabolic process"/>
    <property type="evidence" value="ECO:0007669"/>
    <property type="project" value="UniProtKB-UniRule"/>
</dbReference>
<dbReference type="HAMAP" id="MF_00238">
    <property type="entry name" value="Cytidyl_kinase_type1"/>
    <property type="match status" value="1"/>
</dbReference>
<dbReference type="PANTHER" id="PTHR21299:SF2">
    <property type="entry name" value="CYTIDYLATE KINASE"/>
    <property type="match status" value="1"/>
</dbReference>
<comment type="catalytic activity">
    <reaction evidence="6 8">
        <text>dCMP + ATP = dCDP + ADP</text>
        <dbReference type="Rhea" id="RHEA:25094"/>
        <dbReference type="ChEBI" id="CHEBI:30616"/>
        <dbReference type="ChEBI" id="CHEBI:57566"/>
        <dbReference type="ChEBI" id="CHEBI:58593"/>
        <dbReference type="ChEBI" id="CHEBI:456216"/>
        <dbReference type="EC" id="2.7.4.25"/>
    </reaction>
</comment>
<dbReference type="Gene3D" id="3.40.50.300">
    <property type="entry name" value="P-loop containing nucleotide triphosphate hydrolases"/>
    <property type="match status" value="1"/>
</dbReference>
<evidence type="ECO:0000256" key="3">
    <source>
        <dbReference type="ARBA" id="ARBA00022741"/>
    </source>
</evidence>
<keyword evidence="2 8" id="KW-0808">Transferase</keyword>
<evidence type="ECO:0000313" key="10">
    <source>
        <dbReference type="EMBL" id="NGZ89604.1"/>
    </source>
</evidence>
<keyword evidence="8" id="KW-0963">Cytoplasm</keyword>
<dbReference type="SUPFAM" id="SSF52540">
    <property type="entry name" value="P-loop containing nucleoside triphosphate hydrolases"/>
    <property type="match status" value="1"/>
</dbReference>
<accession>A0A967AC81</accession>
<dbReference type="Pfam" id="PF02224">
    <property type="entry name" value="Cytidylate_kin"/>
    <property type="match status" value="1"/>
</dbReference>
<dbReference type="PANTHER" id="PTHR21299">
    <property type="entry name" value="CYTIDYLATE KINASE/PANTOATE-BETA-ALANINE LIGASE"/>
    <property type="match status" value="1"/>
</dbReference>
<evidence type="ECO:0000256" key="7">
    <source>
        <dbReference type="ARBA" id="ARBA00048478"/>
    </source>
</evidence>
<dbReference type="RefSeq" id="WP_166399866.1">
    <property type="nucleotide sequence ID" value="NZ_JAANAS010000039.1"/>
</dbReference>
<comment type="catalytic activity">
    <reaction evidence="7 8">
        <text>CMP + ATP = CDP + ADP</text>
        <dbReference type="Rhea" id="RHEA:11600"/>
        <dbReference type="ChEBI" id="CHEBI:30616"/>
        <dbReference type="ChEBI" id="CHEBI:58069"/>
        <dbReference type="ChEBI" id="CHEBI:60377"/>
        <dbReference type="ChEBI" id="CHEBI:456216"/>
        <dbReference type="EC" id="2.7.4.25"/>
    </reaction>
</comment>
<name>A0A967AC81_9FLAO</name>
<evidence type="ECO:0000256" key="8">
    <source>
        <dbReference type="HAMAP-Rule" id="MF_00238"/>
    </source>
</evidence>
<evidence type="ECO:0000256" key="4">
    <source>
        <dbReference type="ARBA" id="ARBA00022777"/>
    </source>
</evidence>
<organism evidence="10 11">
    <name type="scientific">Psychroflexus maritimus</name>
    <dbReference type="NCBI Taxonomy" id="2714865"/>
    <lineage>
        <taxon>Bacteria</taxon>
        <taxon>Pseudomonadati</taxon>
        <taxon>Bacteroidota</taxon>
        <taxon>Flavobacteriia</taxon>
        <taxon>Flavobacteriales</taxon>
        <taxon>Flavobacteriaceae</taxon>
        <taxon>Psychroflexus</taxon>
    </lineage>
</organism>
<reference evidence="10" key="1">
    <citation type="submission" date="2020-03" db="EMBL/GenBank/DDBJ databases">
        <title>Psychroflexus Maritimus sp. nov., isolate from marine sediment.</title>
        <authorList>
            <person name="Zhong Y.-L."/>
        </authorList>
    </citation>
    <scope>NUCLEOTIDE SEQUENCE</scope>
    <source>
        <strain evidence="10">C1</strain>
    </source>
</reference>
<keyword evidence="11" id="KW-1185">Reference proteome</keyword>
<keyword evidence="3 8" id="KW-0547">Nucleotide-binding</keyword>
<dbReference type="EC" id="2.7.4.25" evidence="8"/>
<dbReference type="InterPro" id="IPR027417">
    <property type="entry name" value="P-loop_NTPase"/>
</dbReference>
<dbReference type="AlphaFoldDB" id="A0A967AC81"/>
<dbReference type="GO" id="GO:0005524">
    <property type="term" value="F:ATP binding"/>
    <property type="evidence" value="ECO:0007669"/>
    <property type="project" value="UniProtKB-UniRule"/>
</dbReference>
<keyword evidence="5 8" id="KW-0067">ATP-binding</keyword>
<proteinExistence type="inferred from homology"/>
<protein>
    <recommendedName>
        <fullName evidence="8">Cytidylate kinase</fullName>
        <shortName evidence="8">CK</shortName>
        <ecNumber evidence="8">2.7.4.25</ecNumber>
    </recommendedName>
    <alternativeName>
        <fullName evidence="8">Cytidine monophosphate kinase</fullName>
        <shortName evidence="8">CMP kinase</shortName>
    </alternativeName>
</protein>
<evidence type="ECO:0000256" key="2">
    <source>
        <dbReference type="ARBA" id="ARBA00022679"/>
    </source>
</evidence>
<sequence>MNKITIAVDGHSSTGKSTLAKQLAKKLHFIYVDTGAMYRAVTYFALENKLFENQKLNKEKLVAQLNQLEIDFQLNTNTNESQIHLNSTNVENKIRKMQVSQHVSIIAQLPEVRHKLVEIQQEMGKYGGIVMDGRDIGTVVFPGAELKLFMTASAKTRAQRRFEELQTKGEEITYKEVYDNLIERDEIDSNRAHSPLKKAEDAVLIDNSNLSLEEQFEMIKALVKCRTKK</sequence>
<evidence type="ECO:0000259" key="9">
    <source>
        <dbReference type="Pfam" id="PF02224"/>
    </source>
</evidence>